<sequence length="479" mass="53524">MPKKYFGKVKNAENVPILNAIRNDSSMEYQRRIPSANSGNIKDVAEHILNNRPLRNEFISSLLNRIGMVYVRNNVWYNELSEFKRGMLNFGDTIEEINVGLVKARHYSHDRDYLEREIFGRHDIDVAAAIHKVNREDYYPVTVDDNTLRRAFLDDTGLNDFAQQVINAPTTSDAWDEYLYMTRIFSAFDNKYHFWNVNVPDVGANASTGDDAKILLRKIKATVGNLKFMSPRYNAAKMPTSARPEELILFTTPEVNAALDVNALAALFNIDRAKVPTRIVEIRNEDIAMEGVQAFLTTKDFFVVADNSLETTSEFNPVSRMTNYFLHHWEVISASPFAPFIKFSTKADTPPSPIKIASTLDIDALQFVVDADEKDVKAGAKGAGKIVKGGQVQMEVVFKGVDGTTPDLEFTEQWSVEGNKDLGTRIGNDGILCVSHEETSTELTVRCKVSWTDPVTKKLAEKSASFTATVVDDAAGLAG</sequence>
<proteinExistence type="predicted"/>
<protein>
    <submittedName>
        <fullName evidence="1">Head protein</fullName>
    </submittedName>
</protein>
<name>A0A8S5PYN5_9CAUD</name>
<reference evidence="1" key="1">
    <citation type="journal article" date="2021" name="Proc. Natl. Acad. Sci. U.S.A.">
        <title>A Catalog of Tens of Thousands of Viruses from Human Metagenomes Reveals Hidden Associations with Chronic Diseases.</title>
        <authorList>
            <person name="Tisza M.J."/>
            <person name="Buck C.B."/>
        </authorList>
    </citation>
    <scope>NUCLEOTIDE SEQUENCE</scope>
    <source>
        <strain evidence="1">CtXSp1</strain>
    </source>
</reference>
<evidence type="ECO:0000313" key="1">
    <source>
        <dbReference type="EMBL" id="DAE11872.1"/>
    </source>
</evidence>
<organism evidence="1">
    <name type="scientific">Podoviridae sp. ctXSp1</name>
    <dbReference type="NCBI Taxonomy" id="2825256"/>
    <lineage>
        <taxon>Viruses</taxon>
        <taxon>Duplodnaviria</taxon>
        <taxon>Heunggongvirae</taxon>
        <taxon>Uroviricota</taxon>
        <taxon>Caudoviricetes</taxon>
    </lineage>
</organism>
<dbReference type="Pfam" id="PF25622">
    <property type="entry name" value="Phi29_MCP"/>
    <property type="match status" value="1"/>
</dbReference>
<accession>A0A8S5PYN5</accession>
<dbReference type="EMBL" id="BK015539">
    <property type="protein sequence ID" value="DAE11872.1"/>
    <property type="molecule type" value="Genomic_DNA"/>
</dbReference>